<keyword evidence="1" id="KW-1133">Transmembrane helix</keyword>
<sequence length="365" mass="41159">MDERLMKKCIGQPVPEWDMAHRLPINRPVGPEVQDFGATFCINSTFMDVTEPSYLDKQWVLAGAALACAGMAIGPYGYVISHAEPGPAFWMFAFDCLALLVVAAFGSLVWKIARGLVFGLKYRPIRFHRSEARLYAIRTRRYFVKPGDGDVVWEAPWTSDSIFCLHREETPFGTVFHIRHYTVDAKGNVVRAFSIGREWTGKAQVEMALAQWNYWCRYMSDGPSRLPKPMLFHTQRETLRESFLFSMYGFGMRAPAFLRIIMMPQILLFTGLRALANVTNRAPVWPADVEKISSIAQNDPYAEPRHKTPVGWGDTVLAQQRGDYPENPKARAEDWTGEADGKVHAVVWLANPAALVARSAVRGAQ</sequence>
<dbReference type="RefSeq" id="WP_074762623.1">
    <property type="nucleotide sequence ID" value="NZ_FNKP01000001.1"/>
</dbReference>
<feature type="transmembrane region" description="Helical" evidence="1">
    <location>
        <begin position="59"/>
        <end position="78"/>
    </location>
</feature>
<accession>A0A1H0YVN3</accession>
<name>A0A1H0YVN3_9BURK</name>
<protein>
    <recommendedName>
        <fullName evidence="2">DUF6708 domain-containing protein</fullName>
    </recommendedName>
</protein>
<keyword evidence="4" id="KW-1185">Reference proteome</keyword>
<gene>
    <name evidence="3" type="ORF">SAMN05443245_0305</name>
</gene>
<evidence type="ECO:0000313" key="4">
    <source>
        <dbReference type="Proteomes" id="UP000183487"/>
    </source>
</evidence>
<dbReference type="OrthoDB" id="8915060at2"/>
<feature type="transmembrane region" description="Helical" evidence="1">
    <location>
        <begin position="90"/>
        <end position="113"/>
    </location>
</feature>
<evidence type="ECO:0000259" key="2">
    <source>
        <dbReference type="Pfam" id="PF20455"/>
    </source>
</evidence>
<dbReference type="InterPro" id="IPR046554">
    <property type="entry name" value="DUF6708"/>
</dbReference>
<proteinExistence type="predicted"/>
<organism evidence="3 4">
    <name type="scientific">Paraburkholderia fungorum</name>
    <dbReference type="NCBI Taxonomy" id="134537"/>
    <lineage>
        <taxon>Bacteria</taxon>
        <taxon>Pseudomonadati</taxon>
        <taxon>Pseudomonadota</taxon>
        <taxon>Betaproteobacteria</taxon>
        <taxon>Burkholderiales</taxon>
        <taxon>Burkholderiaceae</taxon>
        <taxon>Paraburkholderia</taxon>
    </lineage>
</organism>
<evidence type="ECO:0000256" key="1">
    <source>
        <dbReference type="SAM" id="Phobius"/>
    </source>
</evidence>
<evidence type="ECO:0000313" key="3">
    <source>
        <dbReference type="EMBL" id="SDQ19194.1"/>
    </source>
</evidence>
<dbReference type="EMBL" id="FNKP01000001">
    <property type="protein sequence ID" value="SDQ19194.1"/>
    <property type="molecule type" value="Genomic_DNA"/>
</dbReference>
<feature type="domain" description="DUF6708" evidence="2">
    <location>
        <begin position="109"/>
        <end position="294"/>
    </location>
</feature>
<reference evidence="4" key="1">
    <citation type="submission" date="2016-10" db="EMBL/GenBank/DDBJ databases">
        <authorList>
            <person name="Varghese N."/>
        </authorList>
    </citation>
    <scope>NUCLEOTIDE SEQUENCE [LARGE SCALE GENOMIC DNA]</scope>
    <source>
        <strain evidence="4">GAS106B</strain>
    </source>
</reference>
<keyword evidence="1" id="KW-0812">Transmembrane</keyword>
<dbReference type="AlphaFoldDB" id="A0A1H0YVN3"/>
<dbReference type="Proteomes" id="UP000183487">
    <property type="component" value="Unassembled WGS sequence"/>
</dbReference>
<keyword evidence="1" id="KW-0472">Membrane</keyword>
<dbReference type="Pfam" id="PF20455">
    <property type="entry name" value="DUF6708"/>
    <property type="match status" value="1"/>
</dbReference>